<dbReference type="RefSeq" id="WP_078665066.1">
    <property type="nucleotide sequence ID" value="NZ_FUXM01000007.1"/>
</dbReference>
<evidence type="ECO:0000313" key="2">
    <source>
        <dbReference type="EMBL" id="SJZ80478.1"/>
    </source>
</evidence>
<keyword evidence="1" id="KW-0812">Transmembrane</keyword>
<accession>A0A1T4NNX2</accession>
<name>A0A1T4NNX2_9FIRM</name>
<gene>
    <name evidence="2" type="ORF">SAMN02745885_00978</name>
</gene>
<sequence>MASNWDIRRIYLYLVAFATLMMMVIGAIRVVDAVVNIVYPEPPPVVYKDPISTQASKEELQLEQERQRYYRIRELISSLAIFGVATPVYLYHWHKIQRSEA</sequence>
<feature type="transmembrane region" description="Helical" evidence="1">
    <location>
        <begin position="12"/>
        <end position="39"/>
    </location>
</feature>
<dbReference type="OrthoDB" id="2925884at2"/>
<dbReference type="EMBL" id="FUXM01000007">
    <property type="protein sequence ID" value="SJZ80478.1"/>
    <property type="molecule type" value="Genomic_DNA"/>
</dbReference>
<keyword evidence="3" id="KW-1185">Reference proteome</keyword>
<evidence type="ECO:0000313" key="3">
    <source>
        <dbReference type="Proteomes" id="UP000189933"/>
    </source>
</evidence>
<evidence type="ECO:0000256" key="1">
    <source>
        <dbReference type="SAM" id="Phobius"/>
    </source>
</evidence>
<organism evidence="2 3">
    <name type="scientific">Carboxydocella sporoproducens DSM 16521</name>
    <dbReference type="NCBI Taxonomy" id="1121270"/>
    <lineage>
        <taxon>Bacteria</taxon>
        <taxon>Bacillati</taxon>
        <taxon>Bacillota</taxon>
        <taxon>Clostridia</taxon>
        <taxon>Eubacteriales</taxon>
        <taxon>Clostridiales Family XVI. Incertae Sedis</taxon>
        <taxon>Carboxydocella</taxon>
    </lineage>
</organism>
<dbReference type="AlphaFoldDB" id="A0A1T4NNX2"/>
<protein>
    <submittedName>
        <fullName evidence="2">Uncharacterized protein</fullName>
    </submittedName>
</protein>
<dbReference type="Proteomes" id="UP000189933">
    <property type="component" value="Unassembled WGS sequence"/>
</dbReference>
<feature type="transmembrane region" description="Helical" evidence="1">
    <location>
        <begin position="75"/>
        <end position="93"/>
    </location>
</feature>
<keyword evidence="1" id="KW-1133">Transmembrane helix</keyword>
<reference evidence="3" key="1">
    <citation type="submission" date="2017-02" db="EMBL/GenBank/DDBJ databases">
        <authorList>
            <person name="Varghese N."/>
            <person name="Submissions S."/>
        </authorList>
    </citation>
    <scope>NUCLEOTIDE SEQUENCE [LARGE SCALE GENOMIC DNA]</scope>
    <source>
        <strain evidence="3">DSM 16521</strain>
    </source>
</reference>
<proteinExistence type="predicted"/>
<keyword evidence="1" id="KW-0472">Membrane</keyword>